<evidence type="ECO:0000256" key="1">
    <source>
        <dbReference type="ARBA" id="ARBA00004651"/>
    </source>
</evidence>
<dbReference type="KEGG" id="hmn:HM131_09925"/>
<protein>
    <recommendedName>
        <fullName evidence="7">ABC3 transporter permease C-terminal domain-containing protein</fullName>
    </recommendedName>
</protein>
<evidence type="ECO:0000313" key="9">
    <source>
        <dbReference type="Proteomes" id="UP000192527"/>
    </source>
</evidence>
<keyword evidence="5 6" id="KW-0472">Membrane</keyword>
<dbReference type="InterPro" id="IPR003838">
    <property type="entry name" value="ABC3_permease_C"/>
</dbReference>
<feature type="transmembrane region" description="Helical" evidence="6">
    <location>
        <begin position="294"/>
        <end position="320"/>
    </location>
</feature>
<evidence type="ECO:0000256" key="3">
    <source>
        <dbReference type="ARBA" id="ARBA00022692"/>
    </source>
</evidence>
<feature type="domain" description="ABC3 transporter permease C-terminal" evidence="7">
    <location>
        <begin position="250"/>
        <end position="370"/>
    </location>
</feature>
<feature type="transmembrane region" description="Helical" evidence="6">
    <location>
        <begin position="619"/>
        <end position="644"/>
    </location>
</feature>
<evidence type="ECO:0000256" key="4">
    <source>
        <dbReference type="ARBA" id="ARBA00022989"/>
    </source>
</evidence>
<feature type="transmembrane region" description="Helical" evidence="6">
    <location>
        <begin position="710"/>
        <end position="732"/>
    </location>
</feature>
<dbReference type="GO" id="GO:0005886">
    <property type="term" value="C:plasma membrane"/>
    <property type="evidence" value="ECO:0007669"/>
    <property type="project" value="UniProtKB-SubCell"/>
</dbReference>
<accession>A0A1W5ZV62</accession>
<evidence type="ECO:0000313" key="8">
    <source>
        <dbReference type="EMBL" id="ARI77137.1"/>
    </source>
</evidence>
<feature type="transmembrane region" description="Helical" evidence="6">
    <location>
        <begin position="340"/>
        <end position="362"/>
    </location>
</feature>
<evidence type="ECO:0000256" key="6">
    <source>
        <dbReference type="SAM" id="Phobius"/>
    </source>
</evidence>
<keyword evidence="4 6" id="KW-1133">Transmembrane helix</keyword>
<dbReference type="AlphaFoldDB" id="A0A1W5ZV62"/>
<dbReference type="STRING" id="402384.HM131_09925"/>
<dbReference type="InterPro" id="IPR038766">
    <property type="entry name" value="Membrane_comp_ABC_pdt"/>
</dbReference>
<organism evidence="8 9">
    <name type="scientific">Halobacillus mangrovi</name>
    <dbReference type="NCBI Taxonomy" id="402384"/>
    <lineage>
        <taxon>Bacteria</taxon>
        <taxon>Bacillati</taxon>
        <taxon>Bacillota</taxon>
        <taxon>Bacilli</taxon>
        <taxon>Bacillales</taxon>
        <taxon>Bacillaceae</taxon>
        <taxon>Halobacillus</taxon>
    </lineage>
</organism>
<name>A0A1W5ZV62_9BACI</name>
<feature type="domain" description="ABC3 transporter permease C-terminal" evidence="7">
    <location>
        <begin position="624"/>
        <end position="738"/>
    </location>
</feature>
<feature type="transmembrane region" description="Helical" evidence="6">
    <location>
        <begin position="415"/>
        <end position="435"/>
    </location>
</feature>
<gene>
    <name evidence="8" type="ORF">HM131_09925</name>
</gene>
<dbReference type="RefSeq" id="WP_085029609.1">
    <property type="nucleotide sequence ID" value="NZ_CP020772.1"/>
</dbReference>
<feature type="transmembrane region" description="Helical" evidence="6">
    <location>
        <begin position="246"/>
        <end position="266"/>
    </location>
</feature>
<dbReference type="PANTHER" id="PTHR30287:SF1">
    <property type="entry name" value="INNER MEMBRANE PROTEIN"/>
    <property type="match status" value="1"/>
</dbReference>
<feature type="transmembrane region" description="Helical" evidence="6">
    <location>
        <begin position="664"/>
        <end position="690"/>
    </location>
</feature>
<reference evidence="8 9" key="1">
    <citation type="submission" date="2017-04" db="EMBL/GenBank/DDBJ databases">
        <title>The whole genome sequencing and assembly of Halobacillus mangrovi strain.</title>
        <authorList>
            <person name="Lee S.-J."/>
            <person name="Park M.-K."/>
            <person name="Kim J.-Y."/>
            <person name="Lee Y.-J."/>
            <person name="Yi H."/>
            <person name="Bahn Y.-S."/>
            <person name="Kim J.F."/>
            <person name="Lee D.-W."/>
        </authorList>
    </citation>
    <scope>NUCLEOTIDE SEQUENCE [LARGE SCALE GENOMIC DNA]</scope>
    <source>
        <strain evidence="8 9">KTB 131</strain>
    </source>
</reference>
<keyword evidence="2" id="KW-1003">Cell membrane</keyword>
<keyword evidence="9" id="KW-1185">Reference proteome</keyword>
<dbReference type="PANTHER" id="PTHR30287">
    <property type="entry name" value="MEMBRANE COMPONENT OF PREDICTED ABC SUPERFAMILY METABOLITE UPTAKE TRANSPORTER"/>
    <property type="match status" value="1"/>
</dbReference>
<dbReference type="Proteomes" id="UP000192527">
    <property type="component" value="Chromosome"/>
</dbReference>
<dbReference type="EMBL" id="CP020772">
    <property type="protein sequence ID" value="ARI77137.1"/>
    <property type="molecule type" value="Genomic_DNA"/>
</dbReference>
<proteinExistence type="predicted"/>
<evidence type="ECO:0000256" key="2">
    <source>
        <dbReference type="ARBA" id="ARBA00022475"/>
    </source>
</evidence>
<comment type="subcellular location">
    <subcellularLocation>
        <location evidence="1">Cell membrane</location>
        <topology evidence="1">Multi-pass membrane protein</topology>
    </subcellularLocation>
</comment>
<feature type="transmembrane region" description="Helical" evidence="6">
    <location>
        <begin position="21"/>
        <end position="42"/>
    </location>
</feature>
<dbReference type="OrthoDB" id="2934570at2"/>
<evidence type="ECO:0000259" key="7">
    <source>
        <dbReference type="Pfam" id="PF02687"/>
    </source>
</evidence>
<evidence type="ECO:0000256" key="5">
    <source>
        <dbReference type="ARBA" id="ARBA00023136"/>
    </source>
</evidence>
<dbReference type="Pfam" id="PF02687">
    <property type="entry name" value="FtsX"/>
    <property type="match status" value="2"/>
</dbReference>
<keyword evidence="3 6" id="KW-0812">Transmembrane</keyword>
<sequence length="751" mass="84957">MILRKSISRTMKDKKFQYTGVIILLILAVMLYVSLSVAISTLEERNEHFSKEYHQETFHFVTGENVSELQLKTWEKEYSVTLEKRSYQDVNINEDTTLRLFEATDQVNLPYISSGTMPNQPGEIALSKVFAEKNGYEIGDRIKLKEVDVKVSGFVYLPDYIYMIERQTDILSDAEKFGIGVSTKETLSEMEGSQQSQVLGISSDEEVPEGIRKAVNKQTSLLQFISREDNARIQFVESEIEGAKTMITTLPLFILALSVVMVLLLLKRRMDMQRKEIGTLMALGYRKRELMRHYLGYAWVTGLTGTILGILAGGGLSIPLSNLYANYFNLPQISMFDFDPWVLVIGFLIPITLILTLTAFVISRALKTDPLALLRPKEMATGKKSWIERIPWFNKGGFNRRFRLRLMVRSKARSLYIFLGVMFSTVLLLFGLITFNSMERLVETTYKEVQTYEYAVHFNTLQTDQPSGEGSPFTMNEVTVASEDKEEKIKLYGIVPETDQLQLSNQEGTRLNSQLTDGAIISQPLAAVLNVESGDRLILMNSLNEIEMETEVVGVADVFIGSSLYLPKEKVNEFLGFPQGSYTAVWQDKEPKNSEEVFMIEDKQKVIESFESTSGATRYSVIGMSVFAIVIGVIVLTLLTNLIVEENSPSISLFKVMGYQDNEVSRLVLSVYTPVVLISYFLSIPLGGLALEQTMNGLVEQTGFLLPTDISWWMVLTGFGVIILTYWLSLYLSKRKLKQVSLQEALKKQQD</sequence>